<protein>
    <submittedName>
        <fullName evidence="1">WD40-repeat-containing domain protein</fullName>
    </submittedName>
</protein>
<comment type="caution">
    <text evidence="1">The sequence shown here is derived from an EMBL/GenBank/DDBJ whole genome shotgun (WGS) entry which is preliminary data.</text>
</comment>
<dbReference type="EMBL" id="MU269271">
    <property type="protein sequence ID" value="KAH7903049.1"/>
    <property type="molecule type" value="Genomic_DNA"/>
</dbReference>
<name>A0ACB7ZQU1_9AGAM</name>
<feature type="non-terminal residue" evidence="1">
    <location>
        <position position="637"/>
    </location>
</feature>
<sequence length="637" mass="69849">SNSSNSSLSSLSPPPNTKPTPTSRPHPHAPPRPPPRHSGYAAHSGNESSAIPTPTLAPSSPAGDRKPLGRLPPPPTRTIGLGDKLPPMRRPLTPSSDEESGEEEDPRTRSMDLLPDTSRSSRRPPVIHAFNFSEFRIHVPAYSGQVAVAGTNVVVANPHTIKLYDLSVSDTPAWVVDGKEIGMRDSKVTAMEFRPAAEEKDRGFLLWLGTKEGHLFEIDIRTGCVVSTKLSAHGHTVTNIIRYGRMMITVDDTGKVLIFDPSAGMSDDVSLTYTQPRVFRIAEKQEFVKLIGGMLWTSARTEVNGTGTNSVPVIRIYDIFSPGTIGISVLPTQHVGAVTSGTLLPSHPDHLYLGHEGGFITIWDLAAEGIPQCVEVMKVSASDVLSLEGVNNRLWAGGRKGMVSAYDVAQRPWVVTNCWSAHDGLPVMKLFVDPFAIEKTERLSVISIGRDEQLKFWDGLLGTDWIDHELLKRERAFSTFRNINVLIVSWNIDSAKPDALTNEQENINFLQDVLQSVDSPDIISFGFQEVIDLESRKMAAKTVLLGGKKKTEDGKISEKVSSSYKRWHDRLILAVKLAMPPDSPYTVIHTESLVGLFTCMFVKNTERISLKDVAITSIKRGMGGRYGNKGGIVARFV</sequence>
<gene>
    <name evidence="1" type="ORF">BJ138DRAFT_978224</name>
</gene>
<reference evidence="1" key="1">
    <citation type="journal article" date="2021" name="New Phytol.">
        <title>Evolutionary innovations through gain and loss of genes in the ectomycorrhizal Boletales.</title>
        <authorList>
            <person name="Wu G."/>
            <person name="Miyauchi S."/>
            <person name="Morin E."/>
            <person name="Kuo A."/>
            <person name="Drula E."/>
            <person name="Varga T."/>
            <person name="Kohler A."/>
            <person name="Feng B."/>
            <person name="Cao Y."/>
            <person name="Lipzen A."/>
            <person name="Daum C."/>
            <person name="Hundley H."/>
            <person name="Pangilinan J."/>
            <person name="Johnson J."/>
            <person name="Barry K."/>
            <person name="LaButti K."/>
            <person name="Ng V."/>
            <person name="Ahrendt S."/>
            <person name="Min B."/>
            <person name="Choi I.G."/>
            <person name="Park H."/>
            <person name="Plett J.M."/>
            <person name="Magnuson J."/>
            <person name="Spatafora J.W."/>
            <person name="Nagy L.G."/>
            <person name="Henrissat B."/>
            <person name="Grigoriev I.V."/>
            <person name="Yang Z.L."/>
            <person name="Xu J."/>
            <person name="Martin F.M."/>
        </authorList>
    </citation>
    <scope>NUCLEOTIDE SEQUENCE</scope>
    <source>
        <strain evidence="1">ATCC 28755</strain>
    </source>
</reference>
<dbReference type="Proteomes" id="UP000790377">
    <property type="component" value="Unassembled WGS sequence"/>
</dbReference>
<accession>A0ACB7ZQU1</accession>
<feature type="non-terminal residue" evidence="1">
    <location>
        <position position="1"/>
    </location>
</feature>
<keyword evidence="2" id="KW-1185">Reference proteome</keyword>
<evidence type="ECO:0000313" key="2">
    <source>
        <dbReference type="Proteomes" id="UP000790377"/>
    </source>
</evidence>
<evidence type="ECO:0000313" key="1">
    <source>
        <dbReference type="EMBL" id="KAH7903049.1"/>
    </source>
</evidence>
<organism evidence="1 2">
    <name type="scientific">Hygrophoropsis aurantiaca</name>
    <dbReference type="NCBI Taxonomy" id="72124"/>
    <lineage>
        <taxon>Eukaryota</taxon>
        <taxon>Fungi</taxon>
        <taxon>Dikarya</taxon>
        <taxon>Basidiomycota</taxon>
        <taxon>Agaricomycotina</taxon>
        <taxon>Agaricomycetes</taxon>
        <taxon>Agaricomycetidae</taxon>
        <taxon>Boletales</taxon>
        <taxon>Coniophorineae</taxon>
        <taxon>Hygrophoropsidaceae</taxon>
        <taxon>Hygrophoropsis</taxon>
    </lineage>
</organism>
<proteinExistence type="predicted"/>